<protein>
    <submittedName>
        <fullName evidence="2">ParA family protein</fullName>
    </submittedName>
</protein>
<gene>
    <name evidence="2" type="ORF">D1B32_08575</name>
</gene>
<feature type="domain" description="AAA" evidence="1">
    <location>
        <begin position="132"/>
        <end position="286"/>
    </location>
</feature>
<dbReference type="OrthoDB" id="3035369at2"/>
<dbReference type="PANTHER" id="PTHR13696">
    <property type="entry name" value="P-LOOP CONTAINING NUCLEOSIDE TRIPHOSPHATE HYDROLASE"/>
    <property type="match status" value="1"/>
</dbReference>
<keyword evidence="3" id="KW-1185">Reference proteome</keyword>
<organism evidence="2 3">
    <name type="scientific">Oceanobacillus profundus</name>
    <dbReference type="NCBI Taxonomy" id="372463"/>
    <lineage>
        <taxon>Bacteria</taxon>
        <taxon>Bacillati</taxon>
        <taxon>Bacillota</taxon>
        <taxon>Bacilli</taxon>
        <taxon>Bacillales</taxon>
        <taxon>Bacillaceae</taxon>
        <taxon>Oceanobacillus</taxon>
    </lineage>
</organism>
<sequence length="380" mass="43202">MVVNELKKIRIVVADHNSSYMESLSAFLRISEEASRFIVTYFSEQGKLESYLKRGDIIDIMLISPELYDPMLNLAPETCIILLEDDQLSTRRESMEAVFRYQRLNQLISSILAIYYERNQSAGKLLARSKKTKVITVYSPIGGCGKTAIATNLSKQLALNHAKVFYLNLELLNTTRLYFTSAEDNPSLQIFYYVKAESPQLLSKIEALKKYDAYSMVDYFDIEISADELLEFNEADVKRLINGIVETGAYDYIVVDLDSSLHERNIAAIKECDQIIWPIANDVQSLLKTKSFFEEELKLMGKENIVKDKLTVLLNKYTGSMVGTMGEYGISVDGYLPFIENWINMQSSSEILGNEQFNQELQSIIHDKIIVELEGVSTIG</sequence>
<reference evidence="2 3" key="1">
    <citation type="journal article" date="2007" name="Int. J. Syst. Evol. Microbiol.">
        <title>Oceanobacillus profundus sp. nov., isolated from a deep-sea sediment core.</title>
        <authorList>
            <person name="Kim Y.G."/>
            <person name="Choi D.H."/>
            <person name="Hyun S."/>
            <person name="Cho B.C."/>
        </authorList>
    </citation>
    <scope>NUCLEOTIDE SEQUENCE [LARGE SCALE GENOMIC DNA]</scope>
    <source>
        <strain evidence="2 3">DSM 18246</strain>
    </source>
</reference>
<dbReference type="InterPro" id="IPR025669">
    <property type="entry name" value="AAA_dom"/>
</dbReference>
<evidence type="ECO:0000313" key="2">
    <source>
        <dbReference type="EMBL" id="RHW33090.1"/>
    </source>
</evidence>
<comment type="caution">
    <text evidence="2">The sequence shown here is derived from an EMBL/GenBank/DDBJ whole genome shotgun (WGS) entry which is preliminary data.</text>
</comment>
<dbReference type="SUPFAM" id="SSF52540">
    <property type="entry name" value="P-loop containing nucleoside triphosphate hydrolases"/>
    <property type="match status" value="1"/>
</dbReference>
<dbReference type="Proteomes" id="UP000285456">
    <property type="component" value="Unassembled WGS sequence"/>
</dbReference>
<dbReference type="Gene3D" id="3.40.50.10850">
    <property type="entry name" value="Ntrc-like two-domain protein"/>
    <property type="match status" value="1"/>
</dbReference>
<dbReference type="InterPro" id="IPR027417">
    <property type="entry name" value="P-loop_NTPase"/>
</dbReference>
<dbReference type="PANTHER" id="PTHR13696:SF99">
    <property type="entry name" value="COBYRINIC ACID AC-DIAMIDE SYNTHASE"/>
    <property type="match status" value="1"/>
</dbReference>
<evidence type="ECO:0000313" key="3">
    <source>
        <dbReference type="Proteomes" id="UP000285456"/>
    </source>
</evidence>
<dbReference type="EMBL" id="QWEH01000004">
    <property type="protein sequence ID" value="RHW33090.1"/>
    <property type="molecule type" value="Genomic_DNA"/>
</dbReference>
<dbReference type="InterPro" id="IPR050678">
    <property type="entry name" value="DNA_Partitioning_ATPase"/>
</dbReference>
<dbReference type="AlphaFoldDB" id="A0A417YJD5"/>
<dbReference type="Pfam" id="PF13614">
    <property type="entry name" value="AAA_31"/>
    <property type="match status" value="1"/>
</dbReference>
<accession>A0A417YJD5</accession>
<proteinExistence type="predicted"/>
<evidence type="ECO:0000259" key="1">
    <source>
        <dbReference type="Pfam" id="PF13614"/>
    </source>
</evidence>
<name>A0A417YJD5_9BACI</name>
<dbReference type="Gene3D" id="3.40.50.300">
    <property type="entry name" value="P-loop containing nucleotide triphosphate hydrolases"/>
    <property type="match status" value="1"/>
</dbReference>